<dbReference type="OrthoDB" id="2922403at2"/>
<dbReference type="Proteomes" id="UP000278351">
    <property type="component" value="Unassembled WGS sequence"/>
</dbReference>
<comment type="caution">
    <text evidence="1">The sequence shown here is derived from an EMBL/GenBank/DDBJ whole genome shotgun (WGS) entry which is preliminary data.</text>
</comment>
<accession>A0A3N4PWK8</accession>
<dbReference type="InterPro" id="IPR016776">
    <property type="entry name" value="ApeP-like_dehydratase"/>
</dbReference>
<dbReference type="Gene3D" id="3.10.129.10">
    <property type="entry name" value="Hotdog Thioesterase"/>
    <property type="match status" value="1"/>
</dbReference>
<dbReference type="Pfam" id="PF22817">
    <property type="entry name" value="ApeP-like"/>
    <property type="match status" value="1"/>
</dbReference>
<dbReference type="AlphaFoldDB" id="A0A3N4PWK8"/>
<name>A0A3N4PWK8_9BACT</name>
<keyword evidence="2" id="KW-1185">Reference proteome</keyword>
<dbReference type="InterPro" id="IPR029069">
    <property type="entry name" value="HotDog_dom_sf"/>
</dbReference>
<evidence type="ECO:0000313" key="1">
    <source>
        <dbReference type="EMBL" id="RPE09481.1"/>
    </source>
</evidence>
<gene>
    <name evidence="1" type="ORF">EGT74_21040</name>
</gene>
<organism evidence="1 2">
    <name type="scientific">Chitinophaga lutea</name>
    <dbReference type="NCBI Taxonomy" id="2488634"/>
    <lineage>
        <taxon>Bacteria</taxon>
        <taxon>Pseudomonadati</taxon>
        <taxon>Bacteroidota</taxon>
        <taxon>Chitinophagia</taxon>
        <taxon>Chitinophagales</taxon>
        <taxon>Chitinophagaceae</taxon>
        <taxon>Chitinophaga</taxon>
    </lineage>
</organism>
<protein>
    <submittedName>
        <fullName evidence="1">3-hydroxyacyl-ACP dehydratase</fullName>
    </submittedName>
</protein>
<dbReference type="RefSeq" id="WP_123848473.1">
    <property type="nucleotide sequence ID" value="NZ_RPDH01000002.1"/>
</dbReference>
<sequence length="140" mass="15266">MINKEDITEYIPQRPPIVMISRLLEAGEKNIRTGFDIAADNVFVEGGLLQAPGLVENIAQTAAARVGYLARQQNVPVPLGFIGAIQNLEVIELPQAGTSLETEIVIEHEVFNATVVHGSVKQEGRLLAQCDMKIFVSQTK</sequence>
<dbReference type="SUPFAM" id="SSF54637">
    <property type="entry name" value="Thioesterase/thiol ester dehydrase-isomerase"/>
    <property type="match status" value="1"/>
</dbReference>
<dbReference type="EMBL" id="RPDH01000002">
    <property type="protein sequence ID" value="RPE09481.1"/>
    <property type="molecule type" value="Genomic_DNA"/>
</dbReference>
<reference evidence="1 2" key="1">
    <citation type="submission" date="2018-11" db="EMBL/GenBank/DDBJ databases">
        <title>Chitinophaga lutea sp.nov., isolate from arsenic contaminated soil.</title>
        <authorList>
            <person name="Zong Y."/>
        </authorList>
    </citation>
    <scope>NUCLEOTIDE SEQUENCE [LARGE SCALE GENOMIC DNA]</scope>
    <source>
        <strain evidence="1 2">ZY74</strain>
    </source>
</reference>
<evidence type="ECO:0000313" key="2">
    <source>
        <dbReference type="Proteomes" id="UP000278351"/>
    </source>
</evidence>
<proteinExistence type="predicted"/>